<evidence type="ECO:0000256" key="2">
    <source>
        <dbReference type="SAM" id="Phobius"/>
    </source>
</evidence>
<organism evidence="3 4">
    <name type="scientific">Sporisorium reilianum (strain SRZ2)</name>
    <name type="common">Maize head smut fungus</name>
    <dbReference type="NCBI Taxonomy" id="999809"/>
    <lineage>
        <taxon>Eukaryota</taxon>
        <taxon>Fungi</taxon>
        <taxon>Dikarya</taxon>
        <taxon>Basidiomycota</taxon>
        <taxon>Ustilaginomycotina</taxon>
        <taxon>Ustilaginomycetes</taxon>
        <taxon>Ustilaginales</taxon>
        <taxon>Ustilaginaceae</taxon>
        <taxon>Sporisorium</taxon>
    </lineage>
</organism>
<evidence type="ECO:0000256" key="1">
    <source>
        <dbReference type="SAM" id="MobiDB-lite"/>
    </source>
</evidence>
<dbReference type="HOGENOM" id="CLU_1020045_0_0_1"/>
<keyword evidence="2" id="KW-1133">Transmembrane helix</keyword>
<dbReference type="EMBL" id="FQ311440">
    <property type="protein sequence ID" value="CBQ70089.1"/>
    <property type="molecule type" value="Genomic_DNA"/>
</dbReference>
<dbReference type="VEuPathDB" id="FungiDB:sr10067"/>
<evidence type="ECO:0000313" key="4">
    <source>
        <dbReference type="Proteomes" id="UP000008867"/>
    </source>
</evidence>
<keyword evidence="2" id="KW-0472">Membrane</keyword>
<feature type="transmembrane region" description="Helical" evidence="2">
    <location>
        <begin position="66"/>
        <end position="87"/>
    </location>
</feature>
<gene>
    <name evidence="3" type="ORF">sr10067</name>
</gene>
<dbReference type="Proteomes" id="UP000008867">
    <property type="component" value="Chromosome 19"/>
</dbReference>
<proteinExistence type="predicted"/>
<feature type="region of interest" description="Disordered" evidence="1">
    <location>
        <begin position="94"/>
        <end position="127"/>
    </location>
</feature>
<sequence>MDWHVARLEHGRRHGFTKPEMAGEAVPLSFKYILEQRREDCCPTHASFACSPFFTQRNQRRRGKQVVTMLYFQFCPALVVMTIAFAMTSPKPALTERGGTGNDRGLAAQQPGSSHPRRLTTPSGWASSEIEPHTASSSLSHTILAAKSEPFFTHFPQMPNDVLRSMLSDKISLQHLTAVQQYARRRGKHCTTWACTFSLGRVSLGCTRSATSLRWTSRTSEGCTLQHHCRTTSGKELQDSRGRPKHRDGCLSCSTRSTWAALRVRISSWQESS</sequence>
<name>E6ZS82_SPORE</name>
<accession>E6ZS82</accession>
<reference evidence="3 4" key="1">
    <citation type="journal article" date="2010" name="Science">
        <title>Pathogenicity determinants in smut fungi revealed by genome comparison.</title>
        <authorList>
            <person name="Schirawski J."/>
            <person name="Mannhaupt G."/>
            <person name="Muench K."/>
            <person name="Brefort T."/>
            <person name="Schipper K."/>
            <person name="Doehlemann G."/>
            <person name="Di Stasio M."/>
            <person name="Roessel N."/>
            <person name="Mendoza-Mendoza A."/>
            <person name="Pester D."/>
            <person name="Mueller O."/>
            <person name="Winterberg B."/>
            <person name="Meyer E."/>
            <person name="Ghareeb H."/>
            <person name="Wollenberg T."/>
            <person name="Muensterkoetter M."/>
            <person name="Wong P."/>
            <person name="Walter M."/>
            <person name="Stukenbrock E."/>
            <person name="Gueldener U."/>
            <person name="Kahmann R."/>
        </authorList>
    </citation>
    <scope>NUCLEOTIDE SEQUENCE [LARGE SCALE GENOMIC DNA]</scope>
    <source>
        <strain evidence="4">SRZ2</strain>
    </source>
</reference>
<keyword evidence="4" id="KW-1185">Reference proteome</keyword>
<evidence type="ECO:0000313" key="3">
    <source>
        <dbReference type="EMBL" id="CBQ70089.1"/>
    </source>
</evidence>
<protein>
    <submittedName>
        <fullName evidence="3">Uncharacterized protein</fullName>
    </submittedName>
</protein>
<keyword evidence="2" id="KW-0812">Transmembrane</keyword>
<dbReference type="AlphaFoldDB" id="E6ZS82"/>